<proteinExistence type="inferred from homology"/>
<keyword evidence="9" id="KW-1185">Reference proteome</keyword>
<dbReference type="GO" id="GO:0046983">
    <property type="term" value="F:protein dimerization activity"/>
    <property type="evidence" value="ECO:0007669"/>
    <property type="project" value="InterPro"/>
</dbReference>
<dbReference type="Proteomes" id="UP000324897">
    <property type="component" value="Chromosome 2"/>
</dbReference>
<evidence type="ECO:0000256" key="4">
    <source>
        <dbReference type="ARBA" id="ARBA00034481"/>
    </source>
</evidence>
<dbReference type="InterPro" id="IPR036388">
    <property type="entry name" value="WH-like_DNA-bd_sf"/>
</dbReference>
<evidence type="ECO:0000313" key="8">
    <source>
        <dbReference type="EMBL" id="TVU25747.1"/>
    </source>
</evidence>
<dbReference type="SUPFAM" id="SSF53335">
    <property type="entry name" value="S-adenosyl-L-methionine-dependent methyltransferases"/>
    <property type="match status" value="1"/>
</dbReference>
<evidence type="ECO:0000256" key="2">
    <source>
        <dbReference type="ARBA" id="ARBA00022679"/>
    </source>
</evidence>
<dbReference type="InterPro" id="IPR001077">
    <property type="entry name" value="COMT_C"/>
</dbReference>
<dbReference type="OrthoDB" id="2410195at2759"/>
<feature type="domain" description="O-methyltransferase dimerisation" evidence="7">
    <location>
        <begin position="24"/>
        <end position="109"/>
    </location>
</feature>
<keyword evidence="2" id="KW-0808">Transferase</keyword>
<evidence type="ECO:0008006" key="10">
    <source>
        <dbReference type="Google" id="ProtNLM"/>
    </source>
</evidence>
<evidence type="ECO:0000259" key="7">
    <source>
        <dbReference type="Pfam" id="PF08100"/>
    </source>
</evidence>
<dbReference type="InterPro" id="IPR036390">
    <property type="entry name" value="WH_DNA-bd_sf"/>
</dbReference>
<accession>A0A5J9URG5</accession>
<dbReference type="EMBL" id="RWGY01000013">
    <property type="protein sequence ID" value="TVU25747.1"/>
    <property type="molecule type" value="Genomic_DNA"/>
</dbReference>
<name>A0A5J9URG5_9POAL</name>
<comment type="similarity">
    <text evidence="4">Belongs to the class I-like SAM-binding methyltransferase superfamily. Cation-independent O-methyltransferase family. COMT subfamily.</text>
</comment>
<feature type="domain" description="O-methyltransferase C-terminal" evidence="6">
    <location>
        <begin position="137"/>
        <end position="349"/>
    </location>
</feature>
<dbReference type="FunFam" id="3.40.50.150:FF:000185">
    <property type="entry name" value="O-methyltransferase family protein"/>
    <property type="match status" value="1"/>
</dbReference>
<dbReference type="InterPro" id="IPR029063">
    <property type="entry name" value="SAM-dependent_MTases_sf"/>
</dbReference>
<dbReference type="GO" id="GO:0008171">
    <property type="term" value="F:O-methyltransferase activity"/>
    <property type="evidence" value="ECO:0007669"/>
    <property type="project" value="InterPro"/>
</dbReference>
<gene>
    <name evidence="8" type="ORF">EJB05_28254</name>
</gene>
<dbReference type="Gramene" id="TVU25747">
    <property type="protein sequence ID" value="TVU25747"/>
    <property type="gene ID" value="EJB05_28254"/>
</dbReference>
<dbReference type="PIRSF" id="PIRSF005739">
    <property type="entry name" value="O-mtase"/>
    <property type="match status" value="1"/>
</dbReference>
<reference evidence="8 9" key="1">
    <citation type="journal article" date="2019" name="Sci. Rep.">
        <title>A high-quality genome of Eragrostis curvula grass provides insights into Poaceae evolution and supports new strategies to enhance forage quality.</title>
        <authorList>
            <person name="Carballo J."/>
            <person name="Santos B.A.C.M."/>
            <person name="Zappacosta D."/>
            <person name="Garbus I."/>
            <person name="Selva J.P."/>
            <person name="Gallo C.A."/>
            <person name="Diaz A."/>
            <person name="Albertini E."/>
            <person name="Caccamo M."/>
            <person name="Echenique V."/>
        </authorList>
    </citation>
    <scope>NUCLEOTIDE SEQUENCE [LARGE SCALE GENOMIC DNA]</scope>
    <source>
        <strain evidence="9">cv. Victoria</strain>
        <tissue evidence="8">Leaf</tissue>
    </source>
</reference>
<feature type="non-terminal residue" evidence="8">
    <location>
        <position position="1"/>
    </location>
</feature>
<dbReference type="InterPro" id="IPR012967">
    <property type="entry name" value="COMT_dimerisation"/>
</dbReference>
<dbReference type="GO" id="GO:0032259">
    <property type="term" value="P:methylation"/>
    <property type="evidence" value="ECO:0007669"/>
    <property type="project" value="UniProtKB-KW"/>
</dbReference>
<evidence type="ECO:0000256" key="3">
    <source>
        <dbReference type="ARBA" id="ARBA00022691"/>
    </source>
</evidence>
<comment type="caution">
    <text evidence="8">The sequence shown here is derived from an EMBL/GenBank/DDBJ whole genome shotgun (WGS) entry which is preliminary data.</text>
</comment>
<evidence type="ECO:0000313" key="9">
    <source>
        <dbReference type="Proteomes" id="UP000324897"/>
    </source>
</evidence>
<keyword evidence="1" id="KW-0489">Methyltransferase</keyword>
<dbReference type="Pfam" id="PF08100">
    <property type="entry name" value="Dimerisation"/>
    <property type="match status" value="1"/>
</dbReference>
<dbReference type="SUPFAM" id="SSF46785">
    <property type="entry name" value="Winged helix' DNA-binding domain"/>
    <property type="match status" value="1"/>
</dbReference>
<dbReference type="Pfam" id="PF00891">
    <property type="entry name" value="Methyltransf_2"/>
    <property type="match status" value="1"/>
</dbReference>
<dbReference type="InterPro" id="IPR016461">
    <property type="entry name" value="COMT-like"/>
</dbReference>
<evidence type="ECO:0000256" key="5">
    <source>
        <dbReference type="PIRSR" id="PIRSR005739-1"/>
    </source>
</evidence>
<dbReference type="PANTHER" id="PTHR11746">
    <property type="entry name" value="O-METHYLTRANSFERASE"/>
    <property type="match status" value="1"/>
</dbReference>
<evidence type="ECO:0000259" key="6">
    <source>
        <dbReference type="Pfam" id="PF00891"/>
    </source>
</evidence>
<keyword evidence="3" id="KW-0949">S-adenosyl-L-methionine</keyword>
<protein>
    <recommendedName>
        <fullName evidence="10">O-methyltransferase domain-containing protein</fullName>
    </recommendedName>
</protein>
<organism evidence="8 9">
    <name type="scientific">Eragrostis curvula</name>
    <name type="common">weeping love grass</name>
    <dbReference type="NCBI Taxonomy" id="38414"/>
    <lineage>
        <taxon>Eukaryota</taxon>
        <taxon>Viridiplantae</taxon>
        <taxon>Streptophyta</taxon>
        <taxon>Embryophyta</taxon>
        <taxon>Tracheophyta</taxon>
        <taxon>Spermatophyta</taxon>
        <taxon>Magnoliopsida</taxon>
        <taxon>Liliopsida</taxon>
        <taxon>Poales</taxon>
        <taxon>Poaceae</taxon>
        <taxon>PACMAD clade</taxon>
        <taxon>Chloridoideae</taxon>
        <taxon>Eragrostideae</taxon>
        <taxon>Eragrostidinae</taxon>
        <taxon>Eragrostis</taxon>
    </lineage>
</organism>
<dbReference type="Gene3D" id="3.40.50.150">
    <property type="entry name" value="Vaccinia Virus protein VP39"/>
    <property type="match status" value="1"/>
</dbReference>
<dbReference type="Gene3D" id="1.10.10.10">
    <property type="entry name" value="Winged helix-like DNA-binding domain superfamily/Winged helix DNA-binding domain"/>
    <property type="match status" value="1"/>
</dbReference>
<sequence>MAVQPQKMVVPTDAELLQAQADLWRHSLYYLTSMALKCAVELGIPTTIHNLGGVTSLPDLVAALSLPINKLPFLRRLMCLLVTSGVFASENTARVETYRLNPLSCLLVEGVDAEDHTYQKFFVLGTVSRHYVEASLTLADWFKKDLAEPLPSPFEELHGVPLLDEKTALLDEELDTIVKEGVAAHDNLAMGTIIRECSDLFKGLQSLTDCCGGDGTTVRAILKAYPHIKCNVLDLPQVIENVPADGVVNYVAGDMFKFVPPAQVVLLKLVLHFWNDEDCVKILEQCRKAIPSREEGGKVIIIEIVLSPSMSPIMFEAQLLMDMLMMVNTRGRQRDENDLREIFTKAGFSDYKIVKKIGARGIIEAVRQYYCCQIMSSCPGAWWQDR</sequence>
<dbReference type="PROSITE" id="PS51683">
    <property type="entry name" value="SAM_OMT_II"/>
    <property type="match status" value="1"/>
</dbReference>
<evidence type="ECO:0000256" key="1">
    <source>
        <dbReference type="ARBA" id="ARBA00022603"/>
    </source>
</evidence>
<feature type="active site" description="Proton acceptor" evidence="5">
    <location>
        <position position="272"/>
    </location>
</feature>
<dbReference type="AlphaFoldDB" id="A0A5J9URG5"/>
<dbReference type="FunFam" id="1.10.10.10:FF:000213">
    <property type="entry name" value="Coniferyl alcohol 9-O-methyltransferase"/>
    <property type="match status" value="1"/>
</dbReference>